<dbReference type="Proteomes" id="UP000780801">
    <property type="component" value="Unassembled WGS sequence"/>
</dbReference>
<feature type="compositionally biased region" description="Basic and acidic residues" evidence="1">
    <location>
        <begin position="360"/>
        <end position="378"/>
    </location>
</feature>
<dbReference type="AlphaFoldDB" id="A0A9P6G139"/>
<keyword evidence="3" id="KW-1185">Reference proteome</keyword>
<name>A0A9P6G139_9FUNG</name>
<feature type="compositionally biased region" description="Basic and acidic residues" evidence="1">
    <location>
        <begin position="112"/>
        <end position="130"/>
    </location>
</feature>
<gene>
    <name evidence="2" type="ORF">BGW38_003004</name>
</gene>
<dbReference type="OrthoDB" id="2420104at2759"/>
<sequence length="453" mass="51219">MDQNSTHEYEGEYLNKVNEEIRGIEQFFQTMYDPLGTLPPTYTPGILPYLRLGGITRPLRPSSVGAPTAAAAATSLTDNKADLPADASPNEKRLEKSLHRDVEESDYDVLDDTSHDDASHDDSSLERPCPEGDLAGESEEDEKMVEDLRKRYSQLKQVQDQLHVEMTKRRLWSHSSSETVSSSSMRTAVTPLPHGQSGGASSSTAHGPQSPRNGRHSLSDRQPGAQTTQNVHRPTPVQEDAQYRTLLDTVSPATASSSSRTSHSGRRTPQLPQDFWPFSWRTIVLLSLLVAKVAVLYVAYFRPSDTLPCTGQNCQRSFRPTHEAHKVTPFPSDTFEMGKKVVFETSSSTPRAPPSPTMDPKQRVWSADDRDDFYEKPKINQKTNHGKKVLPKDSKPTTEKKKPQKSHESKKQKDDWADQEYSWHECHEWRNGKKKDCRDKPKENPRRYAWPRT</sequence>
<reference evidence="2" key="1">
    <citation type="journal article" date="2020" name="Fungal Divers.">
        <title>Resolving the Mortierellaceae phylogeny through synthesis of multi-gene phylogenetics and phylogenomics.</title>
        <authorList>
            <person name="Vandepol N."/>
            <person name="Liber J."/>
            <person name="Desiro A."/>
            <person name="Na H."/>
            <person name="Kennedy M."/>
            <person name="Barry K."/>
            <person name="Grigoriev I.V."/>
            <person name="Miller A.N."/>
            <person name="O'Donnell K."/>
            <person name="Stajich J.E."/>
            <person name="Bonito G."/>
        </authorList>
    </citation>
    <scope>NUCLEOTIDE SEQUENCE</scope>
    <source>
        <strain evidence="2">KOD1015</strain>
    </source>
</reference>
<feature type="region of interest" description="Disordered" evidence="1">
    <location>
        <begin position="62"/>
        <end position="144"/>
    </location>
</feature>
<comment type="caution">
    <text evidence="2">The sequence shown here is derived from an EMBL/GenBank/DDBJ whole genome shotgun (WGS) entry which is preliminary data.</text>
</comment>
<dbReference type="EMBL" id="JAABOA010000210">
    <property type="protein sequence ID" value="KAF9585298.1"/>
    <property type="molecule type" value="Genomic_DNA"/>
</dbReference>
<protein>
    <submittedName>
        <fullName evidence="2">Uncharacterized protein</fullName>
    </submittedName>
</protein>
<proteinExistence type="predicted"/>
<feature type="region of interest" description="Disordered" evidence="1">
    <location>
        <begin position="169"/>
        <end position="271"/>
    </location>
</feature>
<organism evidence="2 3">
    <name type="scientific">Lunasporangiospora selenospora</name>
    <dbReference type="NCBI Taxonomy" id="979761"/>
    <lineage>
        <taxon>Eukaryota</taxon>
        <taxon>Fungi</taxon>
        <taxon>Fungi incertae sedis</taxon>
        <taxon>Mucoromycota</taxon>
        <taxon>Mortierellomycotina</taxon>
        <taxon>Mortierellomycetes</taxon>
        <taxon>Mortierellales</taxon>
        <taxon>Mortierellaceae</taxon>
        <taxon>Lunasporangiospora</taxon>
    </lineage>
</organism>
<feature type="compositionally biased region" description="Polar residues" evidence="1">
    <location>
        <begin position="199"/>
        <end position="212"/>
    </location>
</feature>
<evidence type="ECO:0000313" key="3">
    <source>
        <dbReference type="Proteomes" id="UP000780801"/>
    </source>
</evidence>
<feature type="region of interest" description="Disordered" evidence="1">
    <location>
        <begin position="344"/>
        <end position="453"/>
    </location>
</feature>
<feature type="compositionally biased region" description="Acidic residues" evidence="1">
    <location>
        <begin position="134"/>
        <end position="144"/>
    </location>
</feature>
<evidence type="ECO:0000256" key="1">
    <source>
        <dbReference type="SAM" id="MobiDB-lite"/>
    </source>
</evidence>
<evidence type="ECO:0000313" key="2">
    <source>
        <dbReference type="EMBL" id="KAF9585298.1"/>
    </source>
</evidence>
<accession>A0A9P6G139</accession>
<feature type="compositionally biased region" description="Low complexity" evidence="1">
    <location>
        <begin position="251"/>
        <end position="262"/>
    </location>
</feature>
<feature type="compositionally biased region" description="Low complexity" evidence="1">
    <location>
        <begin position="173"/>
        <end position="184"/>
    </location>
</feature>
<feature type="compositionally biased region" description="Basic and acidic residues" evidence="1">
    <location>
        <begin position="390"/>
        <end position="446"/>
    </location>
</feature>
<feature type="compositionally biased region" description="Basic and acidic residues" evidence="1">
    <location>
        <begin position="79"/>
        <end position="102"/>
    </location>
</feature>